<feature type="compositionally biased region" description="Polar residues" evidence="4">
    <location>
        <begin position="532"/>
        <end position="550"/>
    </location>
</feature>
<dbReference type="Gene3D" id="1.10.10.10">
    <property type="entry name" value="Winged helix-like DNA-binding domain superfamily/Winged helix DNA-binding domain"/>
    <property type="match status" value="1"/>
</dbReference>
<dbReference type="PRINTS" id="PR00053">
    <property type="entry name" value="FORKHEAD"/>
</dbReference>
<keyword evidence="1 3" id="KW-0238">DNA-binding</keyword>
<dbReference type="SUPFAM" id="SSF49879">
    <property type="entry name" value="SMAD/FHA domain"/>
    <property type="match status" value="1"/>
</dbReference>
<feature type="compositionally biased region" description="Basic and acidic residues" evidence="4">
    <location>
        <begin position="466"/>
        <end position="484"/>
    </location>
</feature>
<feature type="DNA-binding region" description="Fork-head" evidence="3">
    <location>
        <begin position="899"/>
        <end position="973"/>
    </location>
</feature>
<dbReference type="InterPro" id="IPR001766">
    <property type="entry name" value="Fork_head_dom"/>
</dbReference>
<dbReference type="InterPro" id="IPR000253">
    <property type="entry name" value="FHA_dom"/>
</dbReference>
<proteinExistence type="predicted"/>
<dbReference type="Gene3D" id="2.60.200.20">
    <property type="match status" value="1"/>
</dbReference>
<dbReference type="GeneID" id="36622330"/>
<dbReference type="Pfam" id="PF00250">
    <property type="entry name" value="Forkhead"/>
    <property type="match status" value="1"/>
</dbReference>
<feature type="compositionally biased region" description="Basic and acidic residues" evidence="4">
    <location>
        <begin position="796"/>
        <end position="812"/>
    </location>
</feature>
<keyword evidence="7" id="KW-1185">Reference proteome</keyword>
<dbReference type="RefSeq" id="XP_024777033.1">
    <property type="nucleotide sequence ID" value="XM_024913767.1"/>
</dbReference>
<dbReference type="STRING" id="983964.A0A2T4AJW8"/>
<evidence type="ECO:0000313" key="7">
    <source>
        <dbReference type="Proteomes" id="UP000241690"/>
    </source>
</evidence>
<feature type="compositionally biased region" description="Basic residues" evidence="4">
    <location>
        <begin position="826"/>
        <end position="835"/>
    </location>
</feature>
<feature type="compositionally biased region" description="Low complexity" evidence="4">
    <location>
        <begin position="212"/>
        <end position="248"/>
    </location>
</feature>
<feature type="compositionally biased region" description="Pro residues" evidence="4">
    <location>
        <begin position="1062"/>
        <end position="1080"/>
    </location>
</feature>
<dbReference type="GO" id="GO:0005634">
    <property type="term" value="C:nucleus"/>
    <property type="evidence" value="ECO:0007669"/>
    <property type="project" value="UniProtKB-SubCell"/>
</dbReference>
<dbReference type="SMART" id="SM00339">
    <property type="entry name" value="FH"/>
    <property type="match status" value="1"/>
</dbReference>
<feature type="region of interest" description="Disordered" evidence="4">
    <location>
        <begin position="1038"/>
        <end position="1132"/>
    </location>
</feature>
<feature type="region of interest" description="Disordered" evidence="4">
    <location>
        <begin position="466"/>
        <end position="550"/>
    </location>
</feature>
<keyword evidence="2 3" id="KW-0539">Nucleus</keyword>
<feature type="compositionally biased region" description="Basic and acidic residues" evidence="4">
    <location>
        <begin position="855"/>
        <end position="875"/>
    </location>
</feature>
<evidence type="ECO:0000259" key="5">
    <source>
        <dbReference type="PROSITE" id="PS50039"/>
    </source>
</evidence>
<dbReference type="InterPro" id="IPR036390">
    <property type="entry name" value="WH_DNA-bd_sf"/>
</dbReference>
<feature type="compositionally biased region" description="Low complexity" evidence="4">
    <location>
        <begin position="1051"/>
        <end position="1061"/>
    </location>
</feature>
<sequence length="1350" mass="143494">MHLEEWRTTKSDPELVRRLQKGFASSQSAGRIAPVTLPGNRARKFKDKEEAAKGSQLLLWTPVARGPPAETSSKSASNRRPRPERLSLVSRSTRSDSQPWRRSCCSQPAAMTSSSALSLDGHHHHHANPAAHASAPAAASTTPAPSLAAATERLSDDPRPGAAATLPGAVQEPAQEPGREPELEAGAAMEASTGDKNPSSGPQPGLQGGDRPSLADTTPTATAAPTTVPATSTATSSAPPTNSASAAPMQQTPASTDIPATSSSADSNTNQQTTPMVPPPTADAGAKTDSGMEPPVTPTPNTSGTTGSGEPKDKISSVENGSEDVTMVDAPVAGAATAAAAEAPLPTSTVQTAPVATTEQIQPSTSYTQQAAAIDHRHAYMMMALASMSAAPPAMSPPPTVTPSQMTLPNLMGDGYFGAGAANNLRQADPDMGLESFARVEFADSVFQMTTYAVIIGRDQRALEQARRDGKRADEYQRRVEDNASKGLPPPSPLAHDRHKFSKSYVSEEGGMLGPESDSEENGRPAKRRKTSTTGSSQQNETENPQDSVISNRQYVSHTPGAAAVDLASLRPSPWHVPFIGIHSPGPNIASKTKAISREHLKIAYNQDEGVFEAIPLHKNGFFCEDVHYKSEKVVLKCGDRLQIKDVGFRFIINGVERGRTGAEEYQEEDAKKKRHAHGGKSMSFDFEQSHGNGQIQDTSDELSDVDVSPAELSDFGGDDEEEGEEERAEEEGEEEEEEEEEGDDDDEEGDADVPEASIEGDSEIKDEGEANNDLSMPQIPRKRGPGRPPKNGIMSKREQRLLKKQQQEMAKKTLPQAPPVEPPIKRKVGRPRKHPLPEDGVDRPEKRKYKPRKPKNEDGAEGSDAERRAREKKEKKARPKSPPLELKIEDYTEEQLQKPNKNYGVLIDETLTAAGPDGLTLKQIYKRICQRYPWFYFHTETKGWESSVRHNLIGNEAFKKDETTNLWSRVPGVELDAGKKRKASSPDRGLAAAQAYGHYSYPYAAQHMAPGAHPGYPPGQAQVPGYQAPAYAVQPSHAARPVQYGASQSPPGHQPVQPAGGAPPPAPIQLPGYGPPAAPARPQLGVTQPGAYSSPYASRPPPLASPAVKAEDSGAGVPAAAIAPGQQPPRTIIPAATTESKAAVSGAVPASQQTTAQAAAHPPQSRASAAPARPIIEPRLLTAVVGLKNGLVENLKKAGNPKAEAIVMSALNRCIGLKKEATENDKMEAICIKGIRQVIDGFTKGKSPTPGSSTALPTDTPPVFEPKVLAALNGLKDASVNAIKAGLGEAKAEAVTLSAIDRVIGLADASIMPKAAEGEPVSNFEGVEQHLMKSIRQLLQGMNQKLQGD</sequence>
<reference evidence="6 7" key="1">
    <citation type="submission" date="2016-07" db="EMBL/GenBank/DDBJ databases">
        <title>Multiple horizontal gene transfer events from other fungi enriched the ability of initially mycotrophic Trichoderma (Ascomycota) to feed on dead plant biomass.</title>
        <authorList>
            <consortium name="DOE Joint Genome Institute"/>
            <person name="Aerts A."/>
            <person name="Atanasova L."/>
            <person name="Chenthamara K."/>
            <person name="Zhang J."/>
            <person name="Grujic M."/>
            <person name="Henrissat B."/>
            <person name="Kuo A."/>
            <person name="Salamov A."/>
            <person name="Lipzen A."/>
            <person name="Labutti K."/>
            <person name="Barry K."/>
            <person name="Miao Y."/>
            <person name="Rahimi M.J."/>
            <person name="Shen Q."/>
            <person name="Grigoriev I.V."/>
            <person name="Kubicek C.P."/>
            <person name="Druzhinina I.S."/>
        </authorList>
    </citation>
    <scope>NUCLEOTIDE SEQUENCE [LARGE SCALE GENOMIC DNA]</scope>
    <source>
        <strain evidence="6 7">CBS 226.95</strain>
    </source>
</reference>
<feature type="compositionally biased region" description="Polar residues" evidence="4">
    <location>
        <begin position="249"/>
        <end position="275"/>
    </location>
</feature>
<gene>
    <name evidence="6" type="ORF">M431DRAFT_2491</name>
</gene>
<name>A0A2T4AJW8_TRIHA</name>
<dbReference type="PANTHER" id="PTHR21712:SF29">
    <property type="entry name" value="PRE-RRNA-PROCESSING PROTEIN FHL1"/>
    <property type="match status" value="1"/>
</dbReference>
<dbReference type="Proteomes" id="UP000241690">
    <property type="component" value="Unassembled WGS sequence"/>
</dbReference>
<organism evidence="6 7">
    <name type="scientific">Trichoderma harzianum CBS 226.95</name>
    <dbReference type="NCBI Taxonomy" id="983964"/>
    <lineage>
        <taxon>Eukaryota</taxon>
        <taxon>Fungi</taxon>
        <taxon>Dikarya</taxon>
        <taxon>Ascomycota</taxon>
        <taxon>Pezizomycotina</taxon>
        <taxon>Sordariomycetes</taxon>
        <taxon>Hypocreomycetidae</taxon>
        <taxon>Hypocreales</taxon>
        <taxon>Hypocreaceae</taxon>
        <taxon>Trichoderma</taxon>
    </lineage>
</organism>
<evidence type="ECO:0000313" key="6">
    <source>
        <dbReference type="EMBL" id="PTB57356.1"/>
    </source>
</evidence>
<dbReference type="GO" id="GO:0060962">
    <property type="term" value="P:regulation of ribosomal protein gene transcription by RNA polymerase II"/>
    <property type="evidence" value="ECO:0007669"/>
    <property type="project" value="InterPro"/>
</dbReference>
<feature type="compositionally biased region" description="Polar residues" evidence="4">
    <location>
        <begin position="89"/>
        <end position="117"/>
    </location>
</feature>
<dbReference type="PANTHER" id="PTHR21712">
    <property type="entry name" value="PRE-RRNA-PROCESSING PROTEIN FHL1"/>
    <property type="match status" value="1"/>
</dbReference>
<evidence type="ECO:0000256" key="4">
    <source>
        <dbReference type="SAM" id="MobiDB-lite"/>
    </source>
</evidence>
<accession>A0A2T4AJW8</accession>
<dbReference type="SUPFAM" id="SSF46785">
    <property type="entry name" value="Winged helix' DNA-binding domain"/>
    <property type="match status" value="1"/>
</dbReference>
<dbReference type="GO" id="GO:0003700">
    <property type="term" value="F:DNA-binding transcription factor activity"/>
    <property type="evidence" value="ECO:0007669"/>
    <property type="project" value="InterPro"/>
</dbReference>
<dbReference type="InterPro" id="IPR008984">
    <property type="entry name" value="SMAD_FHA_dom_sf"/>
</dbReference>
<feature type="region of interest" description="Disordered" evidence="4">
    <location>
        <begin position="20"/>
        <end position="321"/>
    </location>
</feature>
<feature type="region of interest" description="Disordered" evidence="4">
    <location>
        <begin position="662"/>
        <end position="887"/>
    </location>
</feature>
<protein>
    <recommendedName>
        <fullName evidence="5">Fork-head domain-containing protein</fullName>
    </recommendedName>
</protein>
<evidence type="ECO:0000256" key="2">
    <source>
        <dbReference type="ARBA" id="ARBA00023242"/>
    </source>
</evidence>
<dbReference type="InterPro" id="IPR036388">
    <property type="entry name" value="WH-like_DNA-bd_sf"/>
</dbReference>
<evidence type="ECO:0000256" key="1">
    <source>
        <dbReference type="ARBA" id="ARBA00023125"/>
    </source>
</evidence>
<dbReference type="EMBL" id="KZ679677">
    <property type="protein sequence ID" value="PTB57356.1"/>
    <property type="molecule type" value="Genomic_DNA"/>
</dbReference>
<feature type="region of interest" description="Disordered" evidence="4">
    <location>
        <begin position="1144"/>
        <end position="1171"/>
    </location>
</feature>
<dbReference type="Pfam" id="PF00498">
    <property type="entry name" value="FHA"/>
    <property type="match status" value="1"/>
</dbReference>
<feature type="compositionally biased region" description="Low complexity" evidence="4">
    <location>
        <begin position="128"/>
        <end position="151"/>
    </location>
</feature>
<feature type="compositionally biased region" description="Basic and acidic residues" evidence="4">
    <location>
        <begin position="836"/>
        <end position="846"/>
    </location>
</feature>
<evidence type="ECO:0000256" key="3">
    <source>
        <dbReference type="PROSITE-ProRule" id="PRU00089"/>
    </source>
</evidence>
<dbReference type="PROSITE" id="PS50039">
    <property type="entry name" value="FORK_HEAD_3"/>
    <property type="match status" value="1"/>
</dbReference>
<feature type="compositionally biased region" description="Acidic residues" evidence="4">
    <location>
        <begin position="717"/>
        <end position="762"/>
    </location>
</feature>
<feature type="compositionally biased region" description="Low complexity" evidence="4">
    <location>
        <begin position="1115"/>
        <end position="1130"/>
    </location>
</feature>
<feature type="compositionally biased region" description="Low complexity" evidence="4">
    <location>
        <begin position="1148"/>
        <end position="1171"/>
    </location>
</feature>
<dbReference type="InterPro" id="IPR045178">
    <property type="entry name" value="Fhl1/FHA1"/>
</dbReference>
<feature type="compositionally biased region" description="Low complexity" evidence="4">
    <location>
        <begin position="299"/>
        <end position="309"/>
    </location>
</feature>
<dbReference type="GO" id="GO:0043565">
    <property type="term" value="F:sequence-specific DNA binding"/>
    <property type="evidence" value="ECO:0007669"/>
    <property type="project" value="InterPro"/>
</dbReference>
<feature type="domain" description="Fork-head" evidence="5">
    <location>
        <begin position="899"/>
        <end position="973"/>
    </location>
</feature>
<comment type="subcellular location">
    <subcellularLocation>
        <location evidence="3">Nucleus</location>
    </subcellularLocation>
</comment>